<dbReference type="RefSeq" id="WP_364365233.1">
    <property type="nucleotide sequence ID" value="NZ_JBHMCF010000003.1"/>
</dbReference>
<sequence>MLIPATHRLPADRLDALQPWPLGRAVPYAPAYVAGHHSLRYDVEPRAGMDRAKGVMAEAIEGDCRRDIGGRTYQVLINGVSGEVQGERPYSVVKIVSAVLAALALVAVVVWLYQAYRA</sequence>
<keyword evidence="1" id="KW-1133">Transmembrane helix</keyword>
<keyword evidence="1" id="KW-0472">Membrane</keyword>
<accession>A0ABV5NEK2</accession>
<proteinExistence type="predicted"/>
<evidence type="ECO:0008006" key="4">
    <source>
        <dbReference type="Google" id="ProtNLM"/>
    </source>
</evidence>
<organism evidence="2 3">
    <name type="scientific">Nonomuraea salmonea</name>
    <dbReference type="NCBI Taxonomy" id="46181"/>
    <lineage>
        <taxon>Bacteria</taxon>
        <taxon>Bacillati</taxon>
        <taxon>Actinomycetota</taxon>
        <taxon>Actinomycetes</taxon>
        <taxon>Streptosporangiales</taxon>
        <taxon>Streptosporangiaceae</taxon>
        <taxon>Nonomuraea</taxon>
    </lineage>
</organism>
<keyword evidence="1" id="KW-0812">Transmembrane</keyword>
<protein>
    <recommendedName>
        <fullName evidence="4">DUF3592 domain-containing protein</fullName>
    </recommendedName>
</protein>
<evidence type="ECO:0000256" key="1">
    <source>
        <dbReference type="SAM" id="Phobius"/>
    </source>
</evidence>
<dbReference type="Proteomes" id="UP001589568">
    <property type="component" value="Unassembled WGS sequence"/>
</dbReference>
<gene>
    <name evidence="2" type="ORF">ACFFR3_04330</name>
</gene>
<name>A0ABV5NEK2_9ACTN</name>
<evidence type="ECO:0000313" key="2">
    <source>
        <dbReference type="EMBL" id="MFB9468718.1"/>
    </source>
</evidence>
<feature type="transmembrane region" description="Helical" evidence="1">
    <location>
        <begin position="95"/>
        <end position="116"/>
    </location>
</feature>
<keyword evidence="3" id="KW-1185">Reference proteome</keyword>
<dbReference type="EMBL" id="JBHMCF010000003">
    <property type="protein sequence ID" value="MFB9468718.1"/>
    <property type="molecule type" value="Genomic_DNA"/>
</dbReference>
<comment type="caution">
    <text evidence="2">The sequence shown here is derived from an EMBL/GenBank/DDBJ whole genome shotgun (WGS) entry which is preliminary data.</text>
</comment>
<reference evidence="2 3" key="1">
    <citation type="submission" date="2024-09" db="EMBL/GenBank/DDBJ databases">
        <authorList>
            <person name="Sun Q."/>
            <person name="Mori K."/>
        </authorList>
    </citation>
    <scope>NUCLEOTIDE SEQUENCE [LARGE SCALE GENOMIC DNA]</scope>
    <source>
        <strain evidence="2 3">JCM 3324</strain>
    </source>
</reference>
<evidence type="ECO:0000313" key="3">
    <source>
        <dbReference type="Proteomes" id="UP001589568"/>
    </source>
</evidence>